<accession>A0A6A6BJM6</accession>
<dbReference type="RefSeq" id="XP_033400061.1">
    <property type="nucleotide sequence ID" value="XM_033535609.1"/>
</dbReference>
<dbReference type="Proteomes" id="UP000799438">
    <property type="component" value="Unassembled WGS sequence"/>
</dbReference>
<evidence type="ECO:0000313" key="2">
    <source>
        <dbReference type="Proteomes" id="UP000799438"/>
    </source>
</evidence>
<name>A0A6A6BJM6_9PEZI</name>
<sequence length="136" mass="15183">MLAIGSLKQLRHLKALSIAGQLITGHASERPQQPDPDTMLPASLEVLTINSSSEGDSAFEQLFTRLPALHHGEKPSLPSLRHVKLRAWKRRELYISTHFLDQLRPVFVRSNITLLGPKKTNEHYGVTAKPGGYIEI</sequence>
<evidence type="ECO:0000313" key="1">
    <source>
        <dbReference type="EMBL" id="KAF2144349.1"/>
    </source>
</evidence>
<proteinExistence type="predicted"/>
<keyword evidence="2" id="KW-1185">Reference proteome</keyword>
<dbReference type="GeneID" id="54293103"/>
<protein>
    <submittedName>
        <fullName evidence="1">Uncharacterized protein</fullName>
    </submittedName>
</protein>
<organism evidence="1 2">
    <name type="scientific">Aplosporella prunicola CBS 121167</name>
    <dbReference type="NCBI Taxonomy" id="1176127"/>
    <lineage>
        <taxon>Eukaryota</taxon>
        <taxon>Fungi</taxon>
        <taxon>Dikarya</taxon>
        <taxon>Ascomycota</taxon>
        <taxon>Pezizomycotina</taxon>
        <taxon>Dothideomycetes</taxon>
        <taxon>Dothideomycetes incertae sedis</taxon>
        <taxon>Botryosphaeriales</taxon>
        <taxon>Aplosporellaceae</taxon>
        <taxon>Aplosporella</taxon>
    </lineage>
</organism>
<reference evidence="1" key="1">
    <citation type="journal article" date="2020" name="Stud. Mycol.">
        <title>101 Dothideomycetes genomes: a test case for predicting lifestyles and emergence of pathogens.</title>
        <authorList>
            <person name="Haridas S."/>
            <person name="Albert R."/>
            <person name="Binder M."/>
            <person name="Bloem J."/>
            <person name="Labutti K."/>
            <person name="Salamov A."/>
            <person name="Andreopoulos B."/>
            <person name="Baker S."/>
            <person name="Barry K."/>
            <person name="Bills G."/>
            <person name="Bluhm B."/>
            <person name="Cannon C."/>
            <person name="Castanera R."/>
            <person name="Culley D."/>
            <person name="Daum C."/>
            <person name="Ezra D."/>
            <person name="Gonzalez J."/>
            <person name="Henrissat B."/>
            <person name="Kuo A."/>
            <person name="Liang C."/>
            <person name="Lipzen A."/>
            <person name="Lutzoni F."/>
            <person name="Magnuson J."/>
            <person name="Mondo S."/>
            <person name="Nolan M."/>
            <person name="Ohm R."/>
            <person name="Pangilinan J."/>
            <person name="Park H.-J."/>
            <person name="Ramirez L."/>
            <person name="Alfaro M."/>
            <person name="Sun H."/>
            <person name="Tritt A."/>
            <person name="Yoshinaga Y."/>
            <person name="Zwiers L.-H."/>
            <person name="Turgeon B."/>
            <person name="Goodwin S."/>
            <person name="Spatafora J."/>
            <person name="Crous P."/>
            <person name="Grigoriev I."/>
        </authorList>
    </citation>
    <scope>NUCLEOTIDE SEQUENCE</scope>
    <source>
        <strain evidence="1">CBS 121167</strain>
    </source>
</reference>
<dbReference type="AlphaFoldDB" id="A0A6A6BJM6"/>
<dbReference type="EMBL" id="ML995480">
    <property type="protein sequence ID" value="KAF2144349.1"/>
    <property type="molecule type" value="Genomic_DNA"/>
</dbReference>
<gene>
    <name evidence="1" type="ORF">K452DRAFT_157137</name>
</gene>